<feature type="transmembrane region" description="Helical" evidence="8">
    <location>
        <begin position="98"/>
        <end position="119"/>
    </location>
</feature>
<dbReference type="InterPro" id="IPR020846">
    <property type="entry name" value="MFS_dom"/>
</dbReference>
<dbReference type="Gene3D" id="1.20.1250.20">
    <property type="entry name" value="MFS general substrate transporter like domains"/>
    <property type="match status" value="1"/>
</dbReference>
<evidence type="ECO:0000313" key="11">
    <source>
        <dbReference type="Proteomes" id="UP001303373"/>
    </source>
</evidence>
<proteinExistence type="inferred from homology"/>
<reference evidence="10 11" key="1">
    <citation type="submission" date="2023-11" db="EMBL/GenBank/DDBJ databases">
        <title>An acidophilic fungus is an integral part of prey digestion in a carnivorous sundew plant.</title>
        <authorList>
            <person name="Tsai I.J."/>
        </authorList>
    </citation>
    <scope>NUCLEOTIDE SEQUENCE [LARGE SCALE GENOMIC DNA]</scope>
    <source>
        <strain evidence="10">169a</strain>
    </source>
</reference>
<dbReference type="PROSITE" id="PS00216">
    <property type="entry name" value="SUGAR_TRANSPORT_1"/>
    <property type="match status" value="1"/>
</dbReference>
<dbReference type="PRINTS" id="PR00171">
    <property type="entry name" value="SUGRTRNSPORT"/>
</dbReference>
<feature type="transmembrane region" description="Helical" evidence="8">
    <location>
        <begin position="139"/>
        <end position="158"/>
    </location>
</feature>
<evidence type="ECO:0000256" key="1">
    <source>
        <dbReference type="ARBA" id="ARBA00004141"/>
    </source>
</evidence>
<evidence type="ECO:0000256" key="2">
    <source>
        <dbReference type="ARBA" id="ARBA00010992"/>
    </source>
</evidence>
<dbReference type="AlphaFoldDB" id="A0AAQ3LYW4"/>
<evidence type="ECO:0000256" key="7">
    <source>
        <dbReference type="RuleBase" id="RU003346"/>
    </source>
</evidence>
<dbReference type="PROSITE" id="PS50850">
    <property type="entry name" value="MFS"/>
    <property type="match status" value="1"/>
</dbReference>
<evidence type="ECO:0000256" key="4">
    <source>
        <dbReference type="ARBA" id="ARBA00022692"/>
    </source>
</evidence>
<keyword evidence="11" id="KW-1185">Reference proteome</keyword>
<name>A0AAQ3LYW4_9PEZI</name>
<dbReference type="PANTHER" id="PTHR48022">
    <property type="entry name" value="PLASTIDIC GLUCOSE TRANSPORTER 4"/>
    <property type="match status" value="1"/>
</dbReference>
<dbReference type="InterPro" id="IPR005828">
    <property type="entry name" value="MFS_sugar_transport-like"/>
</dbReference>
<comment type="subcellular location">
    <subcellularLocation>
        <location evidence="1">Membrane</location>
        <topology evidence="1">Multi-pass membrane protein</topology>
    </subcellularLocation>
</comment>
<protein>
    <recommendedName>
        <fullName evidence="9">Major facilitator superfamily (MFS) profile domain-containing protein</fullName>
    </recommendedName>
</protein>
<evidence type="ECO:0000259" key="9">
    <source>
        <dbReference type="PROSITE" id="PS50850"/>
    </source>
</evidence>
<sequence length="565" mass="62329">MSYYPIVDHRDDVLHSIALDNENDEQHTNFGTSDPTPVDRKFFKSADAVHTAISVAAGTVMTLFGYEQGVFGGIILGQDFLEYFNHPTPAMQGFVTSVYDLGCFGGALIALGIFCVKYLNLESNTYHFLVIGEKLGRKRMLVLFTIIMGIGIMIQTASHNMNQMVWGRLIAGIGNGGNTATAPVWHVETSHQSAKGSAVVKEMAVNVLGFVISNFVTLAFSGFMTEAQWRFPLGVQMIFVIVILVMVPLLPESPRWLLARRRDDEALKVLNLLNDHDATEEFEQIRSSVKAEMAAQGSWAQLLKGGQPLRRVLLGMILQVAQQFSGINVLAYYLPVVLHRSVGLSELTARVVAAGNAVSFWLTTSASIFFVDKIGRRPLLMVGAGVMTIAFLGVSIGVGTGLASPESHLAGIAAVVFIWLYFTAFSSGWISVPWLYPAEVNSLKFRTKGAALATAMDWLCNYVVVQTTPVGIQHLQWGLYLIYALFNLAWIPLVYYLVVETQGRSLEETDGWFDRNPEWFVHKADHSIARGTFSSHERVGGFQGAEDHEAMMEAFEIEDDEKLAP</sequence>
<feature type="transmembrane region" description="Helical" evidence="8">
    <location>
        <begin position="347"/>
        <end position="371"/>
    </location>
</feature>
<evidence type="ECO:0000256" key="3">
    <source>
        <dbReference type="ARBA" id="ARBA00022448"/>
    </source>
</evidence>
<dbReference type="EMBL" id="CP138581">
    <property type="protein sequence ID" value="WPG98389.1"/>
    <property type="molecule type" value="Genomic_DNA"/>
</dbReference>
<feature type="transmembrane region" description="Helical" evidence="8">
    <location>
        <begin position="409"/>
        <end position="436"/>
    </location>
</feature>
<dbReference type="InterPro" id="IPR050360">
    <property type="entry name" value="MFS_Sugar_Transporters"/>
</dbReference>
<keyword evidence="5 8" id="KW-1133">Transmembrane helix</keyword>
<dbReference type="GO" id="GO:0005351">
    <property type="term" value="F:carbohydrate:proton symporter activity"/>
    <property type="evidence" value="ECO:0007669"/>
    <property type="project" value="TreeGrafter"/>
</dbReference>
<dbReference type="InterPro" id="IPR005829">
    <property type="entry name" value="Sugar_transporter_CS"/>
</dbReference>
<keyword evidence="6 8" id="KW-0472">Membrane</keyword>
<feature type="transmembrane region" description="Helical" evidence="8">
    <location>
        <begin position="229"/>
        <end position="251"/>
    </location>
</feature>
<dbReference type="InterPro" id="IPR036259">
    <property type="entry name" value="MFS_trans_sf"/>
</dbReference>
<evidence type="ECO:0000256" key="5">
    <source>
        <dbReference type="ARBA" id="ARBA00022989"/>
    </source>
</evidence>
<dbReference type="InterPro" id="IPR003663">
    <property type="entry name" value="Sugar/inositol_transpt"/>
</dbReference>
<keyword evidence="4 8" id="KW-0812">Transmembrane</keyword>
<evidence type="ECO:0000256" key="8">
    <source>
        <dbReference type="SAM" id="Phobius"/>
    </source>
</evidence>
<keyword evidence="3 7" id="KW-0813">Transport</keyword>
<gene>
    <name evidence="10" type="ORF">R9X50_00117900</name>
</gene>
<feature type="transmembrane region" description="Helical" evidence="8">
    <location>
        <begin position="312"/>
        <end position="335"/>
    </location>
</feature>
<comment type="similarity">
    <text evidence="2 7">Belongs to the major facilitator superfamily. Sugar transporter (TC 2.A.1.1) family.</text>
</comment>
<evidence type="ECO:0000313" key="10">
    <source>
        <dbReference type="EMBL" id="WPG98389.1"/>
    </source>
</evidence>
<dbReference type="GO" id="GO:0016020">
    <property type="term" value="C:membrane"/>
    <property type="evidence" value="ECO:0007669"/>
    <property type="project" value="UniProtKB-SubCell"/>
</dbReference>
<dbReference type="Pfam" id="PF00083">
    <property type="entry name" value="Sugar_tr"/>
    <property type="match status" value="1"/>
</dbReference>
<feature type="transmembrane region" description="Helical" evidence="8">
    <location>
        <begin position="477"/>
        <end position="498"/>
    </location>
</feature>
<feature type="domain" description="Major facilitator superfamily (MFS) profile" evidence="9">
    <location>
        <begin position="53"/>
        <end position="502"/>
    </location>
</feature>
<dbReference type="Proteomes" id="UP001303373">
    <property type="component" value="Chromosome 2"/>
</dbReference>
<dbReference type="NCBIfam" id="TIGR00879">
    <property type="entry name" value="SP"/>
    <property type="match status" value="1"/>
</dbReference>
<organism evidence="10 11">
    <name type="scientific">Acrodontium crateriforme</name>
    <dbReference type="NCBI Taxonomy" id="150365"/>
    <lineage>
        <taxon>Eukaryota</taxon>
        <taxon>Fungi</taxon>
        <taxon>Dikarya</taxon>
        <taxon>Ascomycota</taxon>
        <taxon>Pezizomycotina</taxon>
        <taxon>Dothideomycetes</taxon>
        <taxon>Dothideomycetidae</taxon>
        <taxon>Mycosphaerellales</taxon>
        <taxon>Teratosphaeriaceae</taxon>
        <taxon>Acrodontium</taxon>
    </lineage>
</organism>
<dbReference type="SUPFAM" id="SSF103473">
    <property type="entry name" value="MFS general substrate transporter"/>
    <property type="match status" value="1"/>
</dbReference>
<evidence type="ECO:0000256" key="6">
    <source>
        <dbReference type="ARBA" id="ARBA00023136"/>
    </source>
</evidence>
<feature type="transmembrane region" description="Helical" evidence="8">
    <location>
        <begin position="203"/>
        <end position="223"/>
    </location>
</feature>
<dbReference type="PANTHER" id="PTHR48022:SF26">
    <property type="entry name" value="MAJOR FACILITATOR SUPERFAMILY (MFS) PROFILE DOMAIN-CONTAINING PROTEIN-RELATED"/>
    <property type="match status" value="1"/>
</dbReference>
<feature type="transmembrane region" description="Helical" evidence="8">
    <location>
        <begin position="448"/>
        <end position="465"/>
    </location>
</feature>
<feature type="transmembrane region" description="Helical" evidence="8">
    <location>
        <begin position="378"/>
        <end position="403"/>
    </location>
</feature>
<accession>A0AAQ3LYW4</accession>